<keyword evidence="3" id="KW-1185">Reference proteome</keyword>
<gene>
    <name evidence="2" type="ORF">DERF_008920</name>
</gene>
<sequence>MSTGRCSSWKSIPCCMAVGLALLKVSMKIGSALDATRFHSCATLDEMNEVPAPSSNTTRIFRPLIVVVNVL</sequence>
<dbReference type="AlphaFoldDB" id="A0A922I1V3"/>
<reference evidence="2" key="1">
    <citation type="submission" date="2013-05" db="EMBL/GenBank/DDBJ databases">
        <authorList>
            <person name="Yim A.K.Y."/>
            <person name="Chan T.F."/>
            <person name="Ji K.M."/>
            <person name="Liu X.Y."/>
            <person name="Zhou J.W."/>
            <person name="Li R.Q."/>
            <person name="Yang K.Y."/>
            <person name="Li J."/>
            <person name="Li M."/>
            <person name="Law P.T.W."/>
            <person name="Wu Y.L."/>
            <person name="Cai Z.L."/>
            <person name="Qin H."/>
            <person name="Bao Y."/>
            <person name="Leung R.K.K."/>
            <person name="Ng P.K.S."/>
            <person name="Zou J."/>
            <person name="Zhong X.J."/>
            <person name="Ran P.X."/>
            <person name="Zhong N.S."/>
            <person name="Liu Z.G."/>
            <person name="Tsui S.K.W."/>
        </authorList>
    </citation>
    <scope>NUCLEOTIDE SEQUENCE</scope>
    <source>
        <strain evidence="2">Derf</strain>
        <tissue evidence="2">Whole organism</tissue>
    </source>
</reference>
<dbReference type="Proteomes" id="UP000790347">
    <property type="component" value="Unassembled WGS sequence"/>
</dbReference>
<keyword evidence="1" id="KW-0732">Signal</keyword>
<comment type="caution">
    <text evidence="2">The sequence shown here is derived from an EMBL/GenBank/DDBJ whole genome shotgun (WGS) entry which is preliminary data.</text>
</comment>
<feature type="chain" id="PRO_5037747742" description="Secreted protein" evidence="1">
    <location>
        <begin position="22"/>
        <end position="71"/>
    </location>
</feature>
<proteinExistence type="predicted"/>
<evidence type="ECO:0008006" key="4">
    <source>
        <dbReference type="Google" id="ProtNLM"/>
    </source>
</evidence>
<accession>A0A922I1V3</accession>
<organism evidence="2 3">
    <name type="scientific">Dermatophagoides farinae</name>
    <name type="common">American house dust mite</name>
    <dbReference type="NCBI Taxonomy" id="6954"/>
    <lineage>
        <taxon>Eukaryota</taxon>
        <taxon>Metazoa</taxon>
        <taxon>Ecdysozoa</taxon>
        <taxon>Arthropoda</taxon>
        <taxon>Chelicerata</taxon>
        <taxon>Arachnida</taxon>
        <taxon>Acari</taxon>
        <taxon>Acariformes</taxon>
        <taxon>Sarcoptiformes</taxon>
        <taxon>Astigmata</taxon>
        <taxon>Psoroptidia</taxon>
        <taxon>Analgoidea</taxon>
        <taxon>Pyroglyphidae</taxon>
        <taxon>Dermatophagoidinae</taxon>
        <taxon>Dermatophagoides</taxon>
    </lineage>
</organism>
<reference evidence="2" key="2">
    <citation type="journal article" date="2022" name="Res Sq">
        <title>Comparative Genomics Reveals Insights into the Divergent Evolution of Astigmatic Mites and Household Pest Adaptations.</title>
        <authorList>
            <person name="Xiong Q."/>
            <person name="Wan A.T.-Y."/>
            <person name="Liu X.-Y."/>
            <person name="Fung C.S.-H."/>
            <person name="Xiao X."/>
            <person name="Malainual N."/>
            <person name="Hou J."/>
            <person name="Wang L."/>
            <person name="Wang M."/>
            <person name="Yang K."/>
            <person name="Cui Y."/>
            <person name="Leung E."/>
            <person name="Nong W."/>
            <person name="Shin S.-K."/>
            <person name="Au S."/>
            <person name="Jeong K.Y."/>
            <person name="Chew F.T."/>
            <person name="Hui J."/>
            <person name="Leung T.F."/>
            <person name="Tungtrongchitr A."/>
            <person name="Zhong N."/>
            <person name="Liu Z."/>
            <person name="Tsui S."/>
        </authorList>
    </citation>
    <scope>NUCLEOTIDE SEQUENCE</scope>
    <source>
        <strain evidence="2">Derf</strain>
        <tissue evidence="2">Whole organism</tissue>
    </source>
</reference>
<protein>
    <recommendedName>
        <fullName evidence="4">Secreted protein</fullName>
    </recommendedName>
</protein>
<dbReference type="EMBL" id="ASGP02000003">
    <property type="protein sequence ID" value="KAH9518328.1"/>
    <property type="molecule type" value="Genomic_DNA"/>
</dbReference>
<evidence type="ECO:0000313" key="2">
    <source>
        <dbReference type="EMBL" id="KAH9518328.1"/>
    </source>
</evidence>
<evidence type="ECO:0000256" key="1">
    <source>
        <dbReference type="SAM" id="SignalP"/>
    </source>
</evidence>
<evidence type="ECO:0000313" key="3">
    <source>
        <dbReference type="Proteomes" id="UP000790347"/>
    </source>
</evidence>
<name>A0A922I1V3_DERFA</name>
<feature type="signal peptide" evidence="1">
    <location>
        <begin position="1"/>
        <end position="21"/>
    </location>
</feature>